<dbReference type="EMBL" id="JAGFBS010000029">
    <property type="protein sequence ID" value="KAG6372125.1"/>
    <property type="molecule type" value="Genomic_DNA"/>
</dbReference>
<keyword evidence="2" id="KW-1185">Reference proteome</keyword>
<comment type="caution">
    <text evidence="1">The sequence shown here is derived from an EMBL/GenBank/DDBJ whole genome shotgun (WGS) entry which is preliminary data.</text>
</comment>
<protein>
    <submittedName>
        <fullName evidence="1">Uncharacterized protein</fullName>
    </submittedName>
</protein>
<dbReference type="Proteomes" id="UP000683000">
    <property type="component" value="Unassembled WGS sequence"/>
</dbReference>
<proteinExistence type="predicted"/>
<dbReference type="AlphaFoldDB" id="A0A8I3A790"/>
<sequence length="111" mass="13064">MVDPLNSIQLTTERARDVHHFFEKKKGESTICIFCRDWKASDPEKFPNHIYIYTPRTANSGLRRHIEKYYILLFLEQAEKHGWLILIKSVESAFSMGYISKSLRCWPALDS</sequence>
<organism evidence="1 2">
    <name type="scientific">Boletus reticuloceps</name>
    <dbReference type="NCBI Taxonomy" id="495285"/>
    <lineage>
        <taxon>Eukaryota</taxon>
        <taxon>Fungi</taxon>
        <taxon>Dikarya</taxon>
        <taxon>Basidiomycota</taxon>
        <taxon>Agaricomycotina</taxon>
        <taxon>Agaricomycetes</taxon>
        <taxon>Agaricomycetidae</taxon>
        <taxon>Boletales</taxon>
        <taxon>Boletineae</taxon>
        <taxon>Boletaceae</taxon>
        <taxon>Boletoideae</taxon>
        <taxon>Boletus</taxon>
    </lineage>
</organism>
<evidence type="ECO:0000313" key="1">
    <source>
        <dbReference type="EMBL" id="KAG6372125.1"/>
    </source>
</evidence>
<reference evidence="1" key="1">
    <citation type="submission" date="2021-03" db="EMBL/GenBank/DDBJ databases">
        <title>Evolutionary innovations through gain and loss of genes in the ectomycorrhizal Boletales.</title>
        <authorList>
            <person name="Wu G."/>
            <person name="Miyauchi S."/>
            <person name="Morin E."/>
            <person name="Yang Z.-L."/>
            <person name="Xu J."/>
            <person name="Martin F.M."/>
        </authorList>
    </citation>
    <scope>NUCLEOTIDE SEQUENCE</scope>
    <source>
        <strain evidence="1">BR01</strain>
    </source>
</reference>
<dbReference type="OrthoDB" id="2682078at2759"/>
<evidence type="ECO:0000313" key="2">
    <source>
        <dbReference type="Proteomes" id="UP000683000"/>
    </source>
</evidence>
<gene>
    <name evidence="1" type="ORF">JVT61DRAFT_7904</name>
</gene>
<name>A0A8I3A790_9AGAM</name>
<accession>A0A8I3A790</accession>